<evidence type="ECO:0000256" key="2">
    <source>
        <dbReference type="SAM" id="Phobius"/>
    </source>
</evidence>
<feature type="chain" id="PRO_5012759370" evidence="3">
    <location>
        <begin position="29"/>
        <end position="603"/>
    </location>
</feature>
<evidence type="ECO:0000259" key="4">
    <source>
        <dbReference type="PROSITE" id="PS51762"/>
    </source>
</evidence>
<sequence>MVVLHTLQKTVIFSLISIFSGCLPAIQAASHPYLQAIHVLDPEVQEFKYHNSWNADQWVQWVRNLYNQDLAELRRNRSEGEASGPRRHGQWVNIIIIATPEEINSAFSQLSTKSYPDDKPDFLWSDISFPVFVVVRKSMTNQGADDNDLPSSHFNVFNCSDKKMYINAQVDVSTFIPLSIKHLFPKKVKNPIDTLRIPLITCTKVAFLFFVFVLLFVLIFAAIGVLWSLKGRYGYNRIIEPADTLPINDRKEWSVTESTYGRAKPKALIFREEFNTLDLDLWDHEITMSGGGNGEFQVYQNNRSNSYVKYGKLYIKPTLTADKFGEDFLYEGNLQLGGPAPADQCTNPLWEGCERRGTQKSILNPIMSARLRTVHSFAFKYGKVEIRAKIPTGDWLWPGIWLLPLKNQYGSWPASGEIDILEARGNTDLKDKDKVHIGTEQVSQTLHYGPFHPINGWQKTHFSTNSDKDSKAYDIDFHVYELHWTPDFIKFSIDGDPTAEVHPTEGGFWEIGGFPDNIDNPWKYAENPKMAPFDQKFYILLNVAVGGTNSYFPDSAKGPYTKPWKNNSPTPMLDFWKGKKNWWATWKGEDAALVVDYIRVYAI</sequence>
<dbReference type="InterPro" id="IPR050546">
    <property type="entry name" value="Glycosyl_Hydrlase_16"/>
</dbReference>
<proteinExistence type="inferred from homology"/>
<comment type="similarity">
    <text evidence="1">Belongs to the glycosyl hydrolase 16 family.</text>
</comment>
<dbReference type="Pfam" id="PF00722">
    <property type="entry name" value="Glyco_hydro_16"/>
    <property type="match status" value="1"/>
</dbReference>
<dbReference type="EMBL" id="LNIX01000003">
    <property type="protein sequence ID" value="OXA57219.1"/>
    <property type="molecule type" value="Genomic_DNA"/>
</dbReference>
<gene>
    <name evidence="5" type="ORF">Fcan01_07874</name>
</gene>
<keyword evidence="3" id="KW-0732">Signal</keyword>
<name>A0A226EIE3_FOLCA</name>
<dbReference type="OrthoDB" id="4781at2759"/>
<dbReference type="GO" id="GO:0005975">
    <property type="term" value="P:carbohydrate metabolic process"/>
    <property type="evidence" value="ECO:0007669"/>
    <property type="project" value="InterPro"/>
</dbReference>
<dbReference type="PROSITE" id="PS51762">
    <property type="entry name" value="GH16_2"/>
    <property type="match status" value="1"/>
</dbReference>
<dbReference type="SUPFAM" id="SSF49899">
    <property type="entry name" value="Concanavalin A-like lectins/glucanases"/>
    <property type="match status" value="1"/>
</dbReference>
<accession>A0A226EIE3</accession>
<comment type="caution">
    <text evidence="5">The sequence shown here is derived from an EMBL/GenBank/DDBJ whole genome shotgun (WGS) entry which is preliminary data.</text>
</comment>
<feature type="transmembrane region" description="Helical" evidence="2">
    <location>
        <begin position="205"/>
        <end position="229"/>
    </location>
</feature>
<protein>
    <submittedName>
        <fullName evidence="5">Beta-1,3-glucan-binding protein</fullName>
    </submittedName>
</protein>
<dbReference type="InterPro" id="IPR000757">
    <property type="entry name" value="Beta-glucanase-like"/>
</dbReference>
<keyword evidence="6" id="KW-1185">Reference proteome</keyword>
<dbReference type="PANTHER" id="PTHR10963">
    <property type="entry name" value="GLYCOSYL HYDROLASE-RELATED"/>
    <property type="match status" value="1"/>
</dbReference>
<dbReference type="InterPro" id="IPR013320">
    <property type="entry name" value="ConA-like_dom_sf"/>
</dbReference>
<evidence type="ECO:0000313" key="6">
    <source>
        <dbReference type="Proteomes" id="UP000198287"/>
    </source>
</evidence>
<dbReference type="PANTHER" id="PTHR10963:SF55">
    <property type="entry name" value="GLYCOSIDE HYDROLASE FAMILY 16 PROTEIN"/>
    <property type="match status" value="1"/>
</dbReference>
<dbReference type="Proteomes" id="UP000198287">
    <property type="component" value="Unassembled WGS sequence"/>
</dbReference>
<evidence type="ECO:0000313" key="5">
    <source>
        <dbReference type="EMBL" id="OXA57219.1"/>
    </source>
</evidence>
<evidence type="ECO:0000256" key="1">
    <source>
        <dbReference type="ARBA" id="ARBA00006865"/>
    </source>
</evidence>
<dbReference type="Gene3D" id="2.60.120.200">
    <property type="match status" value="1"/>
</dbReference>
<keyword evidence="2" id="KW-0472">Membrane</keyword>
<organism evidence="5 6">
    <name type="scientific">Folsomia candida</name>
    <name type="common">Springtail</name>
    <dbReference type="NCBI Taxonomy" id="158441"/>
    <lineage>
        <taxon>Eukaryota</taxon>
        <taxon>Metazoa</taxon>
        <taxon>Ecdysozoa</taxon>
        <taxon>Arthropoda</taxon>
        <taxon>Hexapoda</taxon>
        <taxon>Collembola</taxon>
        <taxon>Entomobryomorpha</taxon>
        <taxon>Isotomoidea</taxon>
        <taxon>Isotomidae</taxon>
        <taxon>Proisotominae</taxon>
        <taxon>Folsomia</taxon>
    </lineage>
</organism>
<feature type="domain" description="GH16" evidence="4">
    <location>
        <begin position="298"/>
        <end position="603"/>
    </location>
</feature>
<dbReference type="GO" id="GO:0004553">
    <property type="term" value="F:hydrolase activity, hydrolyzing O-glycosyl compounds"/>
    <property type="evidence" value="ECO:0007669"/>
    <property type="project" value="InterPro"/>
</dbReference>
<dbReference type="STRING" id="158441.A0A226EIE3"/>
<keyword evidence="2" id="KW-1133">Transmembrane helix</keyword>
<evidence type="ECO:0000256" key="3">
    <source>
        <dbReference type="SAM" id="SignalP"/>
    </source>
</evidence>
<feature type="signal peptide" evidence="3">
    <location>
        <begin position="1"/>
        <end position="28"/>
    </location>
</feature>
<dbReference type="CDD" id="cd08024">
    <property type="entry name" value="GH16_CCF"/>
    <property type="match status" value="1"/>
</dbReference>
<dbReference type="AlphaFoldDB" id="A0A226EIE3"/>
<keyword evidence="2" id="KW-0812">Transmembrane</keyword>
<reference evidence="5 6" key="1">
    <citation type="submission" date="2015-12" db="EMBL/GenBank/DDBJ databases">
        <title>The genome of Folsomia candida.</title>
        <authorList>
            <person name="Faddeeva A."/>
            <person name="Derks M.F."/>
            <person name="Anvar Y."/>
            <person name="Smit S."/>
            <person name="Van Straalen N."/>
            <person name="Roelofs D."/>
        </authorList>
    </citation>
    <scope>NUCLEOTIDE SEQUENCE [LARGE SCALE GENOMIC DNA]</scope>
    <source>
        <strain evidence="5 6">VU population</strain>
        <tissue evidence="5">Whole body</tissue>
    </source>
</reference>